<dbReference type="OrthoDB" id="3530961at2"/>
<proteinExistence type="predicted"/>
<evidence type="ECO:0000313" key="2">
    <source>
        <dbReference type="Proteomes" id="UP000272400"/>
    </source>
</evidence>
<dbReference type="Proteomes" id="UP000272400">
    <property type="component" value="Unassembled WGS sequence"/>
</dbReference>
<dbReference type="RefSeq" id="WP_123669792.1">
    <property type="nucleotide sequence ID" value="NZ_RJKE01000001.1"/>
</dbReference>
<gene>
    <name evidence="1" type="ORF">EDD29_8640</name>
</gene>
<dbReference type="EMBL" id="RJKE01000001">
    <property type="protein sequence ID" value="ROO90899.1"/>
    <property type="molecule type" value="Genomic_DNA"/>
</dbReference>
<accession>A0A3N1DBL1</accession>
<name>A0A3N1DBL1_9ACTN</name>
<evidence type="ECO:0000313" key="1">
    <source>
        <dbReference type="EMBL" id="ROO90899.1"/>
    </source>
</evidence>
<sequence length="106" mass="11810">MSKQILSADLMRRLNTIRGLRQFADWLENNPAAPIDGHCFDLLVFIHDTDHATGPAQIRHLSTALGLPVEERTYGGHLLITTHFSGLRYQICHVPQITNSANPDPA</sequence>
<protein>
    <submittedName>
        <fullName evidence="1">Uncharacterized protein</fullName>
    </submittedName>
</protein>
<comment type="caution">
    <text evidence="1">The sequence shown here is derived from an EMBL/GenBank/DDBJ whole genome shotgun (WGS) entry which is preliminary data.</text>
</comment>
<keyword evidence="2" id="KW-1185">Reference proteome</keyword>
<organism evidence="1 2">
    <name type="scientific">Actinocorallia herbida</name>
    <dbReference type="NCBI Taxonomy" id="58109"/>
    <lineage>
        <taxon>Bacteria</taxon>
        <taxon>Bacillati</taxon>
        <taxon>Actinomycetota</taxon>
        <taxon>Actinomycetes</taxon>
        <taxon>Streptosporangiales</taxon>
        <taxon>Thermomonosporaceae</taxon>
        <taxon>Actinocorallia</taxon>
    </lineage>
</organism>
<reference evidence="1 2" key="1">
    <citation type="submission" date="2018-11" db="EMBL/GenBank/DDBJ databases">
        <title>Sequencing the genomes of 1000 actinobacteria strains.</title>
        <authorList>
            <person name="Klenk H.-P."/>
        </authorList>
    </citation>
    <scope>NUCLEOTIDE SEQUENCE [LARGE SCALE GENOMIC DNA]</scope>
    <source>
        <strain evidence="1 2">DSM 44254</strain>
    </source>
</reference>
<dbReference type="AlphaFoldDB" id="A0A3N1DBL1"/>